<name>A0A6L6WEG7_9RHOB</name>
<sequence>MTRLDDRHQAGGKRSRLFVYNGGFVRQKRLRRILKLAGYDIRLGLPDPEDLVGIWGNSPTAHRGRTVAKRREVGLLRVEDAFLRSIHPGRAGEPPVGLQLDHSGVHFDPATPSDLEQLLATHPLDDSALMRRARDAVARLTEVQLSKYNAFDPASPAPEPGYVLVVDQARGDASVRASNADKARFLEMLVFAQEENPGARIVIKTHPETEQGYRPGHYGPEQANDRITLLSAPVSPWELLDGAIGVYTVSSQMGFEAILAGHKPRIFGQPFYAGWGLTQDEFPLARRQRNLTRQQLCAATMFLYPTWYDPFQDQLCELETVLDNLEAQVGAWRQDRHGWAASGMRLWKRRPMQKMFGREKKVLFTEDVHKAQSSGRNWMIWAGKATADHIGVTRVEDGFLRSRGLGAELVPPLSLVTDRQGIYYDPSQSSDLEDLIAQRTRLTETQERRAENLLRSLVQSSLSKYNLGGDSPELPAGRRILVPGQVEDDASILTGAGKVKSNLDLLRTTRTANPDAVIIYKPHPDVEAGLRNGEIEAKELADVIATKADPAALFDHVDEVWTMTSLMGFEALLRGVKVTTLGVPFYAGWGLTQDLGKIPERRKARPGLLGLVHATLIDYPRYFDPVTGLPCPVEVAVQRLQTGEIPHPGAANRILSKLQGLLTTYAHIWR</sequence>
<dbReference type="InterPro" id="IPR007833">
    <property type="entry name" value="Capsule_polysaccharide_synth"/>
</dbReference>
<dbReference type="CDD" id="cd16439">
    <property type="entry name" value="beta_Kdo_transferase_KpsC_2"/>
    <property type="match status" value="1"/>
</dbReference>
<keyword evidence="2" id="KW-1185">Reference proteome</keyword>
<dbReference type="CDD" id="cd16440">
    <property type="entry name" value="beta_Kdo_transferase_KpsC_1"/>
    <property type="match status" value="1"/>
</dbReference>
<gene>
    <name evidence="1" type="ORF">GO984_10535</name>
</gene>
<comment type="caution">
    <text evidence="1">The sequence shown here is derived from an EMBL/GenBank/DDBJ whole genome shotgun (WGS) entry which is preliminary data.</text>
</comment>
<dbReference type="RefSeq" id="WP_157022492.1">
    <property type="nucleotide sequence ID" value="NZ_WQLV01000005.1"/>
</dbReference>
<dbReference type="GO" id="GO:0015774">
    <property type="term" value="P:polysaccharide transport"/>
    <property type="evidence" value="ECO:0007669"/>
    <property type="project" value="InterPro"/>
</dbReference>
<evidence type="ECO:0000313" key="1">
    <source>
        <dbReference type="EMBL" id="MVO16246.1"/>
    </source>
</evidence>
<organism evidence="1 2">
    <name type="scientific">Parasedimentitalea huanghaiensis</name>
    <dbReference type="NCBI Taxonomy" id="2682100"/>
    <lineage>
        <taxon>Bacteria</taxon>
        <taxon>Pseudomonadati</taxon>
        <taxon>Pseudomonadota</taxon>
        <taxon>Alphaproteobacteria</taxon>
        <taxon>Rhodobacterales</taxon>
        <taxon>Paracoccaceae</taxon>
        <taxon>Parasedimentitalea</taxon>
    </lineage>
</organism>
<dbReference type="AlphaFoldDB" id="A0A6L6WEG7"/>
<dbReference type="GO" id="GO:0000271">
    <property type="term" value="P:polysaccharide biosynthetic process"/>
    <property type="evidence" value="ECO:0007669"/>
    <property type="project" value="InterPro"/>
</dbReference>
<evidence type="ECO:0000313" key="2">
    <source>
        <dbReference type="Proteomes" id="UP000478892"/>
    </source>
</evidence>
<reference evidence="1 2" key="1">
    <citation type="submission" date="2019-12" db="EMBL/GenBank/DDBJ databases">
        <authorList>
            <person name="Zhang Y.-J."/>
        </authorList>
    </citation>
    <scope>NUCLEOTIDE SEQUENCE [LARGE SCALE GENOMIC DNA]</scope>
    <source>
        <strain evidence="1 2">CY05</strain>
    </source>
</reference>
<proteinExistence type="predicted"/>
<dbReference type="Pfam" id="PF05159">
    <property type="entry name" value="Capsule_synth"/>
    <property type="match status" value="4"/>
</dbReference>
<protein>
    <submittedName>
        <fullName evidence="1">Capsular polysaccharide biosynthesis protein</fullName>
    </submittedName>
</protein>
<dbReference type="Proteomes" id="UP000478892">
    <property type="component" value="Unassembled WGS sequence"/>
</dbReference>
<dbReference type="EMBL" id="WQLV01000005">
    <property type="protein sequence ID" value="MVO16246.1"/>
    <property type="molecule type" value="Genomic_DNA"/>
</dbReference>
<accession>A0A6L6WEG7</accession>